<organism evidence="9 10">
    <name type="scientific">Roseibacillus ishigakijimensis</name>
    <dbReference type="NCBI Taxonomy" id="454146"/>
    <lineage>
        <taxon>Bacteria</taxon>
        <taxon>Pseudomonadati</taxon>
        <taxon>Verrucomicrobiota</taxon>
        <taxon>Verrucomicrobiia</taxon>
        <taxon>Verrucomicrobiales</taxon>
        <taxon>Verrucomicrobiaceae</taxon>
        <taxon>Roseibacillus</taxon>
    </lineage>
</organism>
<dbReference type="AlphaFoldDB" id="A0A934RQM8"/>
<keyword evidence="10" id="KW-1185">Reference proteome</keyword>
<keyword evidence="4 6" id="KW-0238">DNA-binding</keyword>
<dbReference type="GO" id="GO:0009330">
    <property type="term" value="C:DNA topoisomerase type II (double strand cut, ATP-hydrolyzing) complex"/>
    <property type="evidence" value="ECO:0007669"/>
    <property type="project" value="TreeGrafter"/>
</dbReference>
<sequence length="657" mass="74308">MSDEDDRSHEHASLGDMYKDYFVLYSSYVILERAVPHLLDGLKPVQRRILHSMRQMEDGRYTKVANIVGDTTKYHPHGDAAIKDAIVGLGQKELLIDTQGNWGNVLTGDPAAAARYIEARLTPFALEVAFNPKTTEWTPSYDTRNQEPVTLPMKFPLLLAQGAEGIAVGLACKILPHNFNELIDACIAALRNQPFALVPDFVTGGLLDASDYKDGLRGGRLRVRARITIEKARLLRITEVPFGVTTKALAESIVAANEKGKIKISKVEDFTAATADIVVQLPAGVDAETTRDALYAFTDCEVSISPNACVIREGKPAFIGVSEILKACAFRTRDLLEMELQIRLGELQDKWHFSSLEKIFIENRIYRDIEECTTWEAVIEAIDKGLDPFKKLLRREVTRDDIVRLTEIKIKRISKYDSFRADEEIKGYEDAIEEVEKNLRNLTRFSIRYYENLKKKYGKGRERRTELAEFEAVNRTQVVAVTETLYLDRKNGFAGYGLKKEEAIERCSRMDDVLTILPDGTMQVSKIAEKAFVGKRPQHIAIFRKEEDKIYSLLYREGRDGPILAKRFRIGGVTRDKEYKLTKGEAGTRILYFAVHDNEQESEENTVLIHLKPALRLRNLSRPFQFGEIAIKGRGVRGNVVTKHAADRVVRAPKEIG</sequence>
<evidence type="ECO:0000259" key="8">
    <source>
        <dbReference type="PROSITE" id="PS52040"/>
    </source>
</evidence>
<evidence type="ECO:0000313" key="9">
    <source>
        <dbReference type="EMBL" id="MBK1833816.1"/>
    </source>
</evidence>
<name>A0A934RQM8_9BACT</name>
<dbReference type="InterPro" id="IPR013760">
    <property type="entry name" value="Topo_IIA-like_dom_sf"/>
</dbReference>
<dbReference type="Pfam" id="PF00521">
    <property type="entry name" value="DNA_topoisoIV"/>
    <property type="match status" value="1"/>
</dbReference>
<feature type="coiled-coil region" evidence="7">
    <location>
        <begin position="418"/>
        <end position="445"/>
    </location>
</feature>
<dbReference type="PANTHER" id="PTHR43493:SF5">
    <property type="entry name" value="DNA GYRASE SUBUNIT A, CHLOROPLASTIC_MITOCHONDRIAL"/>
    <property type="match status" value="1"/>
</dbReference>
<evidence type="ECO:0000256" key="6">
    <source>
        <dbReference type="PROSITE-ProRule" id="PRU01384"/>
    </source>
</evidence>
<dbReference type="GO" id="GO:0003677">
    <property type="term" value="F:DNA binding"/>
    <property type="evidence" value="ECO:0007669"/>
    <property type="project" value="UniProtKB-UniRule"/>
</dbReference>
<comment type="similarity">
    <text evidence="2">Belongs to the type II topoisomerase GyrA/ParC subunit family.</text>
</comment>
<comment type="caution">
    <text evidence="9">The sequence shown here is derived from an EMBL/GenBank/DDBJ whole genome shotgun (WGS) entry which is preliminary data.</text>
</comment>
<dbReference type="SUPFAM" id="SSF56719">
    <property type="entry name" value="Type II DNA topoisomerase"/>
    <property type="match status" value="1"/>
</dbReference>
<accession>A0A934RQM8</accession>
<dbReference type="Gene3D" id="1.10.268.10">
    <property type="entry name" value="Topoisomerase, domain 3"/>
    <property type="match status" value="1"/>
</dbReference>
<dbReference type="NCBIfam" id="NF007209">
    <property type="entry name" value="PRK09631.1"/>
    <property type="match status" value="1"/>
</dbReference>
<keyword evidence="3 6" id="KW-0799">Topoisomerase</keyword>
<protein>
    <submittedName>
        <fullName evidence="9">DNA gyrase/topoisomerase IV subunit A</fullName>
    </submittedName>
</protein>
<dbReference type="EMBL" id="JAENIO010000013">
    <property type="protein sequence ID" value="MBK1833816.1"/>
    <property type="molecule type" value="Genomic_DNA"/>
</dbReference>
<dbReference type="Proteomes" id="UP000604083">
    <property type="component" value="Unassembled WGS sequence"/>
</dbReference>
<feature type="domain" description="Topo IIA-type catalytic" evidence="8">
    <location>
        <begin position="35"/>
        <end position="447"/>
    </location>
</feature>
<dbReference type="GO" id="GO:0005737">
    <property type="term" value="C:cytoplasm"/>
    <property type="evidence" value="ECO:0007669"/>
    <property type="project" value="TreeGrafter"/>
</dbReference>
<dbReference type="GO" id="GO:0005524">
    <property type="term" value="F:ATP binding"/>
    <property type="evidence" value="ECO:0007669"/>
    <property type="project" value="InterPro"/>
</dbReference>
<dbReference type="SMART" id="SM00434">
    <property type="entry name" value="TOP4c"/>
    <property type="match status" value="1"/>
</dbReference>
<evidence type="ECO:0000256" key="1">
    <source>
        <dbReference type="ARBA" id="ARBA00000185"/>
    </source>
</evidence>
<dbReference type="RefSeq" id="WP_200391250.1">
    <property type="nucleotide sequence ID" value="NZ_JAENIO010000013.1"/>
</dbReference>
<evidence type="ECO:0000256" key="2">
    <source>
        <dbReference type="ARBA" id="ARBA00008263"/>
    </source>
</evidence>
<dbReference type="PANTHER" id="PTHR43493">
    <property type="entry name" value="DNA GYRASE/TOPOISOMERASE SUBUNIT A"/>
    <property type="match status" value="1"/>
</dbReference>
<keyword evidence="7" id="KW-0175">Coiled coil</keyword>
<dbReference type="GO" id="GO:0006265">
    <property type="term" value="P:DNA topological change"/>
    <property type="evidence" value="ECO:0007669"/>
    <property type="project" value="UniProtKB-UniRule"/>
</dbReference>
<evidence type="ECO:0000256" key="4">
    <source>
        <dbReference type="ARBA" id="ARBA00023125"/>
    </source>
</evidence>
<dbReference type="Gene3D" id="3.90.199.10">
    <property type="entry name" value="Topoisomerase II, domain 5"/>
    <property type="match status" value="1"/>
</dbReference>
<comment type="catalytic activity">
    <reaction evidence="1 6">
        <text>ATP-dependent breakage, passage and rejoining of double-stranded DNA.</text>
        <dbReference type="EC" id="5.6.2.2"/>
    </reaction>
</comment>
<evidence type="ECO:0000256" key="3">
    <source>
        <dbReference type="ARBA" id="ARBA00023029"/>
    </source>
</evidence>
<evidence type="ECO:0000256" key="7">
    <source>
        <dbReference type="SAM" id="Coils"/>
    </source>
</evidence>
<dbReference type="InterPro" id="IPR013757">
    <property type="entry name" value="Topo_IIA_A_a_sf"/>
</dbReference>
<proteinExistence type="inferred from homology"/>
<dbReference type="InterPro" id="IPR002205">
    <property type="entry name" value="Topo_IIA_dom_A"/>
</dbReference>
<gene>
    <name evidence="9" type="ORF">JIN78_07075</name>
</gene>
<dbReference type="Gene3D" id="3.30.1360.40">
    <property type="match status" value="1"/>
</dbReference>
<feature type="active site" description="O-(5'-phospho-DNA)-tyrosine intermediate" evidence="6">
    <location>
        <position position="116"/>
    </location>
</feature>
<dbReference type="GO" id="GO:0003918">
    <property type="term" value="F:DNA topoisomerase type II (double strand cut, ATP-hydrolyzing) activity"/>
    <property type="evidence" value="ECO:0007669"/>
    <property type="project" value="UniProtKB-EC"/>
</dbReference>
<evidence type="ECO:0000313" key="10">
    <source>
        <dbReference type="Proteomes" id="UP000604083"/>
    </source>
</evidence>
<keyword evidence="5 6" id="KW-0413">Isomerase</keyword>
<reference evidence="9" key="1">
    <citation type="submission" date="2021-01" db="EMBL/GenBank/DDBJ databases">
        <title>Modified the classification status of verrucomicrobia.</title>
        <authorList>
            <person name="Feng X."/>
        </authorList>
    </citation>
    <scope>NUCLEOTIDE SEQUENCE</scope>
    <source>
        <strain evidence="9">KCTC 12986</strain>
    </source>
</reference>
<dbReference type="PROSITE" id="PS52040">
    <property type="entry name" value="TOPO_IIA"/>
    <property type="match status" value="1"/>
</dbReference>
<dbReference type="InterPro" id="IPR013758">
    <property type="entry name" value="Topo_IIA_A/C_ab"/>
</dbReference>
<dbReference type="InterPro" id="IPR050220">
    <property type="entry name" value="Type_II_DNA_Topoisomerases"/>
</dbReference>
<evidence type="ECO:0000256" key="5">
    <source>
        <dbReference type="ARBA" id="ARBA00023235"/>
    </source>
</evidence>
<dbReference type="NCBIfam" id="NF009397">
    <property type="entry name" value="PRK12758.1"/>
    <property type="match status" value="1"/>
</dbReference>